<feature type="domain" description="HpcH/HpaI aldolase/citrate lyase" evidence="4">
    <location>
        <begin position="26"/>
        <end position="219"/>
    </location>
</feature>
<accession>A0AAJ6CU69</accession>
<reference evidence="6" key="2">
    <citation type="journal article" date="2023" name="Nat. Commun.">
        <title>Cultivation of marine bacteria of the SAR202 clade.</title>
        <authorList>
            <person name="Lim Y."/>
            <person name="Seo J.H."/>
            <person name="Giovannoni S.J."/>
            <person name="Kang I."/>
            <person name="Cho J.C."/>
        </authorList>
    </citation>
    <scope>NUCLEOTIDE SEQUENCE</scope>
    <source>
        <strain evidence="6">JH1073</strain>
    </source>
</reference>
<protein>
    <recommendedName>
        <fullName evidence="4">HpcH/HpaI aldolase/citrate lyase domain-containing protein</fullName>
    </recommendedName>
</protein>
<keyword evidence="2" id="KW-0479">Metal-binding</keyword>
<dbReference type="EMBL" id="CP046147">
    <property type="protein sequence ID" value="WFG38390.1"/>
    <property type="molecule type" value="Genomic_DNA"/>
</dbReference>
<dbReference type="GO" id="GO:0046872">
    <property type="term" value="F:metal ion binding"/>
    <property type="evidence" value="ECO:0007669"/>
    <property type="project" value="UniProtKB-KW"/>
</dbReference>
<proteinExistence type="inferred from homology"/>
<sequence length="252" mass="27237">MPINRIFAANKEGRKAHFLQMHFPSTELVEMAHLAGMDGVDLDGEQGHFDLSEIDEICRVANAAGMTVTARVPSVDPVPIKQYLARGVQGIQGPGVESGEQAQILSDSCYYTPEGKRSWGPGRGHYYDYLPTMNDKFGGNKGYIADANENMFVIAQLESQASIDNLDAIVSVPGIDCITFGQNDMASSLGVPGEPGHDKVNAAHADLEKRARAAGKHLLSDRVSYVRATVALLDTMRGHLSEHRDDAVGQIS</sequence>
<dbReference type="RefSeq" id="WP_342824872.1">
    <property type="nucleotide sequence ID" value="NZ_CP046146.1"/>
</dbReference>
<name>A0AAJ6CU69_9CHLR</name>
<dbReference type="InterPro" id="IPR050251">
    <property type="entry name" value="HpcH-HpaI_aldolase"/>
</dbReference>
<evidence type="ECO:0000313" key="7">
    <source>
        <dbReference type="Proteomes" id="UP001219901"/>
    </source>
</evidence>
<keyword evidence="3" id="KW-0456">Lyase</keyword>
<reference evidence="7" key="3">
    <citation type="submission" date="2023-06" db="EMBL/GenBank/DDBJ databases">
        <title>Pangenomics reveal diversification of enzyme families and niche specialization in globally abundant SAR202 bacteria.</title>
        <authorList>
            <person name="Saw J.H.W."/>
        </authorList>
    </citation>
    <scope>NUCLEOTIDE SEQUENCE [LARGE SCALE GENOMIC DNA]</scope>
    <source>
        <strain evidence="7">JH1073</strain>
    </source>
</reference>
<organism evidence="6 7">
    <name type="scientific">Candidatus Lucifugimonas marina</name>
    <dbReference type="NCBI Taxonomy" id="3038979"/>
    <lineage>
        <taxon>Bacteria</taxon>
        <taxon>Bacillati</taxon>
        <taxon>Chloroflexota</taxon>
        <taxon>Dehalococcoidia</taxon>
        <taxon>SAR202 cluster</taxon>
        <taxon>Candidatus Lucifugimonadales</taxon>
        <taxon>Candidatus Lucifugimonadaceae</taxon>
        <taxon>Candidatus Lucifugimonas</taxon>
    </lineage>
</organism>
<evidence type="ECO:0000256" key="3">
    <source>
        <dbReference type="ARBA" id="ARBA00023239"/>
    </source>
</evidence>
<dbReference type="Gene3D" id="3.20.20.60">
    <property type="entry name" value="Phosphoenolpyruvate-binding domains"/>
    <property type="match status" value="1"/>
</dbReference>
<dbReference type="PANTHER" id="PTHR30502:SF0">
    <property type="entry name" value="PHOSPHOENOLPYRUVATE CARBOXYLASE FAMILY PROTEIN"/>
    <property type="match status" value="1"/>
</dbReference>
<comment type="similarity">
    <text evidence="1">Belongs to the HpcH/HpaI aldolase family.</text>
</comment>
<evidence type="ECO:0000256" key="2">
    <source>
        <dbReference type="ARBA" id="ARBA00022723"/>
    </source>
</evidence>
<dbReference type="AlphaFoldDB" id="A0AAJ6CU69"/>
<evidence type="ECO:0000313" key="6">
    <source>
        <dbReference type="EMBL" id="WFG38390.1"/>
    </source>
</evidence>
<dbReference type="InterPro" id="IPR005000">
    <property type="entry name" value="Aldolase/citrate-lyase_domain"/>
</dbReference>
<dbReference type="PANTHER" id="PTHR30502">
    <property type="entry name" value="2-KETO-3-DEOXY-L-RHAMNONATE ALDOLASE"/>
    <property type="match status" value="1"/>
</dbReference>
<dbReference type="GO" id="GO:0005737">
    <property type="term" value="C:cytoplasm"/>
    <property type="evidence" value="ECO:0007669"/>
    <property type="project" value="TreeGrafter"/>
</dbReference>
<dbReference type="SUPFAM" id="SSF51621">
    <property type="entry name" value="Phosphoenolpyruvate/pyruvate domain"/>
    <property type="match status" value="1"/>
</dbReference>
<dbReference type="GO" id="GO:0016832">
    <property type="term" value="F:aldehyde-lyase activity"/>
    <property type="evidence" value="ECO:0007669"/>
    <property type="project" value="TreeGrafter"/>
</dbReference>
<reference evidence="7 8" key="1">
    <citation type="submission" date="2019-11" db="EMBL/GenBank/DDBJ databases">
        <authorList>
            <person name="Cho J.-C."/>
        </authorList>
    </citation>
    <scope>NUCLEOTIDE SEQUENCE [LARGE SCALE GENOMIC DNA]</scope>
    <source>
        <strain evidence="6 7">JH1073</strain>
        <strain evidence="5 8">JH702</strain>
    </source>
</reference>
<dbReference type="InterPro" id="IPR015813">
    <property type="entry name" value="Pyrv/PenolPyrv_kinase-like_dom"/>
</dbReference>
<evidence type="ECO:0000313" key="8">
    <source>
        <dbReference type="Proteomes" id="UP001321249"/>
    </source>
</evidence>
<dbReference type="InterPro" id="IPR040442">
    <property type="entry name" value="Pyrv_kinase-like_dom_sf"/>
</dbReference>
<evidence type="ECO:0000259" key="4">
    <source>
        <dbReference type="Pfam" id="PF03328"/>
    </source>
</evidence>
<dbReference type="Pfam" id="PF03328">
    <property type="entry name" value="HpcH_HpaI"/>
    <property type="match status" value="1"/>
</dbReference>
<dbReference type="EMBL" id="WMBE01000002">
    <property type="protein sequence ID" value="MDG0866974.1"/>
    <property type="molecule type" value="Genomic_DNA"/>
</dbReference>
<gene>
    <name evidence="5" type="ORF">GKO46_07800</name>
    <name evidence="6" type="ORF">GKO48_01805</name>
</gene>
<dbReference type="Proteomes" id="UP001321249">
    <property type="component" value="Unassembled WGS sequence"/>
</dbReference>
<keyword evidence="7" id="KW-1185">Reference proteome</keyword>
<evidence type="ECO:0000256" key="1">
    <source>
        <dbReference type="ARBA" id="ARBA00005568"/>
    </source>
</evidence>
<dbReference type="Proteomes" id="UP001219901">
    <property type="component" value="Chromosome"/>
</dbReference>
<evidence type="ECO:0000313" key="5">
    <source>
        <dbReference type="EMBL" id="MDG0866974.1"/>
    </source>
</evidence>